<dbReference type="AlphaFoldDB" id="A0A255H6B9"/>
<dbReference type="InterPro" id="IPR028989">
    <property type="entry name" value="RimP_N"/>
</dbReference>
<evidence type="ECO:0000259" key="4">
    <source>
        <dbReference type="Pfam" id="PF02576"/>
    </source>
</evidence>
<accession>A0A255H6B9</accession>
<comment type="similarity">
    <text evidence="3">Belongs to the RimP family.</text>
</comment>
<dbReference type="SUPFAM" id="SSF75420">
    <property type="entry name" value="YhbC-like, N-terminal domain"/>
    <property type="match status" value="1"/>
</dbReference>
<comment type="subcellular location">
    <subcellularLocation>
        <location evidence="3">Cytoplasm</location>
    </subcellularLocation>
</comment>
<feature type="domain" description="Ribosome maturation factor RimP N-terminal" evidence="4">
    <location>
        <begin position="10"/>
        <end position="85"/>
    </location>
</feature>
<keyword evidence="1 3" id="KW-0963">Cytoplasm</keyword>
<dbReference type="GO" id="GO:0006412">
    <property type="term" value="P:translation"/>
    <property type="evidence" value="ECO:0007669"/>
    <property type="project" value="TreeGrafter"/>
</dbReference>
<dbReference type="GO" id="GO:0000028">
    <property type="term" value="P:ribosomal small subunit assembly"/>
    <property type="evidence" value="ECO:0007669"/>
    <property type="project" value="TreeGrafter"/>
</dbReference>
<evidence type="ECO:0000256" key="3">
    <source>
        <dbReference type="HAMAP-Rule" id="MF_01077"/>
    </source>
</evidence>
<protein>
    <recommendedName>
        <fullName evidence="3">Ribosome maturation factor RimP</fullName>
    </recommendedName>
</protein>
<sequence length="170" mass="18422">MKESQLVALLTPILAQHGLELDALDSVPAGKRRLLRVTVDGDGPAGRGPTLDDISEATRDISAALDESDAVGPSAYTLEVSSRGVGRPLTEPRHWRRNTGRLVRITPHEGEPVTGRITSSDDDGVTLTVVTDPKKQTTEDQTWAYADLAKALIQVELNRKNESDDEEGDE</sequence>
<dbReference type="Pfam" id="PF17384">
    <property type="entry name" value="DUF150_C"/>
    <property type="match status" value="1"/>
</dbReference>
<name>A0A255H6B9_9ACTN</name>
<evidence type="ECO:0000313" key="6">
    <source>
        <dbReference type="EMBL" id="OYO23069.1"/>
    </source>
</evidence>
<reference evidence="6 7" key="1">
    <citation type="submission" date="2017-07" db="EMBL/GenBank/DDBJ databases">
        <title>Draft whole genome sequences of clinical Proprionibacteriaceae strains.</title>
        <authorList>
            <person name="Bernier A.-M."/>
            <person name="Bernard K."/>
            <person name="Domingo M.-C."/>
        </authorList>
    </citation>
    <scope>NUCLEOTIDE SEQUENCE [LARGE SCALE GENOMIC DNA]</scope>
    <source>
        <strain evidence="6 7">NML 130396</strain>
    </source>
</reference>
<dbReference type="HAMAP" id="MF_01077">
    <property type="entry name" value="RimP"/>
    <property type="match status" value="1"/>
</dbReference>
<dbReference type="InterPro" id="IPR003728">
    <property type="entry name" value="Ribosome_maturation_RimP"/>
</dbReference>
<dbReference type="RefSeq" id="WP_094363303.1">
    <property type="nucleotide sequence ID" value="NZ_NMVQ01000008.1"/>
</dbReference>
<dbReference type="Proteomes" id="UP000216311">
    <property type="component" value="Unassembled WGS sequence"/>
</dbReference>
<evidence type="ECO:0000313" key="7">
    <source>
        <dbReference type="Proteomes" id="UP000216311"/>
    </source>
</evidence>
<dbReference type="PANTHER" id="PTHR33867">
    <property type="entry name" value="RIBOSOME MATURATION FACTOR RIMP"/>
    <property type="match status" value="1"/>
</dbReference>
<dbReference type="CDD" id="cd01734">
    <property type="entry name" value="YlxS_C"/>
    <property type="match status" value="1"/>
</dbReference>
<dbReference type="InterPro" id="IPR035956">
    <property type="entry name" value="RimP_N_sf"/>
</dbReference>
<comment type="caution">
    <text evidence="6">The sequence shown here is derived from an EMBL/GenBank/DDBJ whole genome shotgun (WGS) entry which is preliminary data.</text>
</comment>
<evidence type="ECO:0000256" key="2">
    <source>
        <dbReference type="ARBA" id="ARBA00022517"/>
    </source>
</evidence>
<feature type="domain" description="Ribosome maturation factor RimP C-terminal" evidence="5">
    <location>
        <begin position="89"/>
        <end position="156"/>
    </location>
</feature>
<dbReference type="GO" id="GO:0005829">
    <property type="term" value="C:cytosol"/>
    <property type="evidence" value="ECO:0007669"/>
    <property type="project" value="TreeGrafter"/>
</dbReference>
<evidence type="ECO:0000259" key="5">
    <source>
        <dbReference type="Pfam" id="PF17384"/>
    </source>
</evidence>
<gene>
    <name evidence="3" type="primary">rimP</name>
    <name evidence="6" type="ORF">CGZ93_06290</name>
</gene>
<comment type="function">
    <text evidence="3">Required for maturation of 30S ribosomal subunits.</text>
</comment>
<evidence type="ECO:0000256" key="1">
    <source>
        <dbReference type="ARBA" id="ARBA00022490"/>
    </source>
</evidence>
<dbReference type="OrthoDB" id="9805006at2"/>
<dbReference type="InterPro" id="IPR036847">
    <property type="entry name" value="RimP_C_sf"/>
</dbReference>
<dbReference type="Pfam" id="PF02576">
    <property type="entry name" value="RimP_N"/>
    <property type="match status" value="1"/>
</dbReference>
<dbReference type="InterPro" id="IPR028998">
    <property type="entry name" value="RimP_C"/>
</dbReference>
<dbReference type="NCBIfam" id="NF000930">
    <property type="entry name" value="PRK00092.2-2"/>
    <property type="match status" value="1"/>
</dbReference>
<proteinExistence type="inferred from homology"/>
<organism evidence="6 7">
    <name type="scientific">Enemella dayhoffiae</name>
    <dbReference type="NCBI Taxonomy" id="2016507"/>
    <lineage>
        <taxon>Bacteria</taxon>
        <taxon>Bacillati</taxon>
        <taxon>Actinomycetota</taxon>
        <taxon>Actinomycetes</taxon>
        <taxon>Propionibacteriales</taxon>
        <taxon>Propionibacteriaceae</taxon>
        <taxon>Enemella</taxon>
    </lineage>
</organism>
<dbReference type="PANTHER" id="PTHR33867:SF1">
    <property type="entry name" value="RIBOSOME MATURATION FACTOR RIMP"/>
    <property type="match status" value="1"/>
</dbReference>
<keyword evidence="2 3" id="KW-0690">Ribosome biogenesis</keyword>
<dbReference type="SUPFAM" id="SSF74942">
    <property type="entry name" value="YhbC-like, C-terminal domain"/>
    <property type="match status" value="1"/>
</dbReference>
<keyword evidence="7" id="KW-1185">Reference proteome</keyword>
<dbReference type="EMBL" id="NMVQ01000008">
    <property type="protein sequence ID" value="OYO23069.1"/>
    <property type="molecule type" value="Genomic_DNA"/>
</dbReference>
<dbReference type="Gene3D" id="3.30.300.70">
    <property type="entry name" value="RimP-like superfamily, N-terminal"/>
    <property type="match status" value="1"/>
</dbReference>